<gene>
    <name evidence="1" type="ORF">DXC39_21745</name>
</gene>
<evidence type="ECO:0000313" key="2">
    <source>
        <dbReference type="Proteomes" id="UP000261257"/>
    </source>
</evidence>
<name>A0A3E4U1H9_9FIRM</name>
<organism evidence="1 2">
    <name type="scientific">Hungatella hathewayi</name>
    <dbReference type="NCBI Taxonomy" id="154046"/>
    <lineage>
        <taxon>Bacteria</taxon>
        <taxon>Bacillati</taxon>
        <taxon>Bacillota</taxon>
        <taxon>Clostridia</taxon>
        <taxon>Lachnospirales</taxon>
        <taxon>Lachnospiraceae</taxon>
        <taxon>Hungatella</taxon>
    </lineage>
</organism>
<reference evidence="1 2" key="1">
    <citation type="submission" date="2018-08" db="EMBL/GenBank/DDBJ databases">
        <title>A genome reference for cultivated species of the human gut microbiota.</title>
        <authorList>
            <person name="Zou Y."/>
            <person name="Xue W."/>
            <person name="Luo G."/>
        </authorList>
    </citation>
    <scope>NUCLEOTIDE SEQUENCE [LARGE SCALE GENOMIC DNA]</scope>
    <source>
        <strain evidence="1 2">TF05-11AC</strain>
    </source>
</reference>
<accession>A0A3E4U1H9</accession>
<dbReference type="EMBL" id="QSSQ01000028">
    <property type="protein sequence ID" value="RGL99971.1"/>
    <property type="molecule type" value="Genomic_DNA"/>
</dbReference>
<comment type="caution">
    <text evidence="1">The sequence shown here is derived from an EMBL/GenBank/DDBJ whole genome shotgun (WGS) entry which is preliminary data.</text>
</comment>
<dbReference type="Proteomes" id="UP000261257">
    <property type="component" value="Unassembled WGS sequence"/>
</dbReference>
<evidence type="ECO:0000313" key="1">
    <source>
        <dbReference type="EMBL" id="RGL99971.1"/>
    </source>
</evidence>
<proteinExistence type="predicted"/>
<protein>
    <submittedName>
        <fullName evidence="1">Uncharacterized protein</fullName>
    </submittedName>
</protein>
<sequence length="80" mass="9566">MKSCREALLLETDQTKEMVWKELWFSVSSFLYGGCSFTVSNEYGILKKRRLIILTLQQPFYHQSEERPATEVLYENLFFF</sequence>
<dbReference type="AlphaFoldDB" id="A0A3E4U1H9"/>